<evidence type="ECO:0000256" key="1">
    <source>
        <dbReference type="ARBA" id="ARBA00010928"/>
    </source>
</evidence>
<gene>
    <name evidence="5" type="ORF">KQI75_12400</name>
</gene>
<dbReference type="EMBL" id="JAHLQI010000008">
    <property type="protein sequence ID" value="MBU5491401.1"/>
    <property type="molecule type" value="Genomic_DNA"/>
</dbReference>
<evidence type="ECO:0000259" key="3">
    <source>
        <dbReference type="Pfam" id="PF01408"/>
    </source>
</evidence>
<dbReference type="PANTHER" id="PTHR42840">
    <property type="entry name" value="NAD(P)-BINDING ROSSMANN-FOLD SUPERFAMILY PROTEIN-RELATED"/>
    <property type="match status" value="1"/>
</dbReference>
<dbReference type="Pfam" id="PF01408">
    <property type="entry name" value="GFO_IDH_MocA"/>
    <property type="match status" value="1"/>
</dbReference>
<organism evidence="5 6">
    <name type="scientific">Butyricicoccus intestinisimiae</name>
    <dbReference type="NCBI Taxonomy" id="2841509"/>
    <lineage>
        <taxon>Bacteria</taxon>
        <taxon>Bacillati</taxon>
        <taxon>Bacillota</taxon>
        <taxon>Clostridia</taxon>
        <taxon>Eubacteriales</taxon>
        <taxon>Butyricicoccaceae</taxon>
        <taxon>Butyricicoccus</taxon>
    </lineage>
</organism>
<dbReference type="Pfam" id="PF22725">
    <property type="entry name" value="GFO_IDH_MocA_C3"/>
    <property type="match status" value="1"/>
</dbReference>
<dbReference type="RefSeq" id="WP_216471115.1">
    <property type="nucleotide sequence ID" value="NZ_JAHLQI010000008.1"/>
</dbReference>
<evidence type="ECO:0000256" key="2">
    <source>
        <dbReference type="ARBA" id="ARBA00023002"/>
    </source>
</evidence>
<evidence type="ECO:0000259" key="4">
    <source>
        <dbReference type="Pfam" id="PF22725"/>
    </source>
</evidence>
<keyword evidence="6" id="KW-1185">Reference proteome</keyword>
<accession>A0ABS6EUP5</accession>
<proteinExistence type="inferred from homology"/>
<sequence>MKKVVKIGSVGLGRLGYEHAKNIATSIPGAQLTAICDIDAQRVKDVAAEFDVAYTYTNFEEMCANPELDAIVIVSPSMFHADQIKIALDAGKHVFCDKPLDTTIAKCKVAEKAVEAHPDRVFMLGFMRRFDESYAEAKRRIAAGEIGKVVLVRSYTQDPRTTIEGTLKFAPHSGGQFLDMCVHDLDLIRWFTGSEVKKVWGLGGVFEFDLYRELNDADNAAATVQCDNGAMGFMFTNRTHGAGCNVETEIIGTKGTLRIANVGSRNLLQIIDGAGARSEYYPDFLSRWHQAYINEIAEFVACIRDGRKPEVTVYDGTAVSRAAYACKESFESGEMLSVSSDD</sequence>
<dbReference type="InterPro" id="IPR000683">
    <property type="entry name" value="Gfo/Idh/MocA-like_OxRdtase_N"/>
</dbReference>
<feature type="domain" description="GFO/IDH/MocA-like oxidoreductase" evidence="4">
    <location>
        <begin position="134"/>
        <end position="258"/>
    </location>
</feature>
<dbReference type="Proteomes" id="UP000783588">
    <property type="component" value="Unassembled WGS sequence"/>
</dbReference>
<dbReference type="InterPro" id="IPR055170">
    <property type="entry name" value="GFO_IDH_MocA-like_dom"/>
</dbReference>
<comment type="similarity">
    <text evidence="1">Belongs to the Gfo/Idh/MocA family.</text>
</comment>
<name>A0ABS6EUP5_9FIRM</name>
<feature type="domain" description="Gfo/Idh/MocA-like oxidoreductase N-terminal" evidence="3">
    <location>
        <begin position="6"/>
        <end position="122"/>
    </location>
</feature>
<evidence type="ECO:0000313" key="6">
    <source>
        <dbReference type="Proteomes" id="UP000783588"/>
    </source>
</evidence>
<comment type="caution">
    <text evidence="5">The sequence shown here is derived from an EMBL/GenBank/DDBJ whole genome shotgun (WGS) entry which is preliminary data.</text>
</comment>
<reference evidence="5 6" key="1">
    <citation type="submission" date="2021-06" db="EMBL/GenBank/DDBJ databases">
        <authorList>
            <person name="Sun Q."/>
            <person name="Li D."/>
        </authorList>
    </citation>
    <scope>NUCLEOTIDE SEQUENCE [LARGE SCALE GENOMIC DNA]</scope>
    <source>
        <strain evidence="5 6">MSJd-7</strain>
    </source>
</reference>
<keyword evidence="2" id="KW-0560">Oxidoreductase</keyword>
<protein>
    <submittedName>
        <fullName evidence="5">Gfo/Idh/MocA family oxidoreductase</fullName>
    </submittedName>
</protein>
<evidence type="ECO:0000313" key="5">
    <source>
        <dbReference type="EMBL" id="MBU5491401.1"/>
    </source>
</evidence>
<dbReference type="PANTHER" id="PTHR42840:SF3">
    <property type="entry name" value="BINDING ROSSMANN FOLD OXIDOREDUCTASE, PUTATIVE (AFU_ORTHOLOGUE AFUA_2G10240)-RELATED"/>
    <property type="match status" value="1"/>
</dbReference>